<dbReference type="Pfam" id="PF00383">
    <property type="entry name" value="dCMP_cyt_deam_1"/>
    <property type="match status" value="1"/>
</dbReference>
<keyword evidence="4 8" id="KW-0479">Metal-binding</keyword>
<name>A0A5D3YPR8_9BACT</name>
<dbReference type="Proteomes" id="UP000324595">
    <property type="component" value="Unassembled WGS sequence"/>
</dbReference>
<keyword evidence="11" id="KW-1185">Reference proteome</keyword>
<dbReference type="Gene3D" id="3.40.140.10">
    <property type="entry name" value="Cytidine Deaminase, domain 2"/>
    <property type="match status" value="1"/>
</dbReference>
<evidence type="ECO:0000256" key="1">
    <source>
        <dbReference type="ARBA" id="ARBA00010669"/>
    </source>
</evidence>
<reference evidence="10 11" key="1">
    <citation type="submission" date="2019-07" db="EMBL/GenBank/DDBJ databases">
        <title>Genomic Encyclopedia of Archaeal and Bacterial Type Strains, Phase II (KMG-II): from individual species to whole genera.</title>
        <authorList>
            <person name="Goeker M."/>
        </authorList>
    </citation>
    <scope>NUCLEOTIDE SEQUENCE [LARGE SCALE GENOMIC DNA]</scope>
    <source>
        <strain evidence="10 11">DSM 21935</strain>
    </source>
</reference>
<keyword evidence="6 8" id="KW-0862">Zinc</keyword>
<dbReference type="HAMAP" id="MF_00972">
    <property type="entry name" value="tRNA_aden_deaminase"/>
    <property type="match status" value="1"/>
</dbReference>
<comment type="similarity">
    <text evidence="1">Belongs to the cytidine and deoxycytidylate deaminase family. ADAT2 subfamily.</text>
</comment>
<dbReference type="NCBIfam" id="NF008113">
    <property type="entry name" value="PRK10860.1"/>
    <property type="match status" value="1"/>
</dbReference>
<evidence type="ECO:0000259" key="9">
    <source>
        <dbReference type="PROSITE" id="PS51747"/>
    </source>
</evidence>
<keyword evidence="5 8" id="KW-0378">Hydrolase</keyword>
<evidence type="ECO:0000256" key="5">
    <source>
        <dbReference type="ARBA" id="ARBA00022801"/>
    </source>
</evidence>
<dbReference type="GO" id="GO:0008270">
    <property type="term" value="F:zinc ion binding"/>
    <property type="evidence" value="ECO:0007669"/>
    <property type="project" value="UniProtKB-UniRule"/>
</dbReference>
<dbReference type="InterPro" id="IPR002125">
    <property type="entry name" value="CMP_dCMP_dom"/>
</dbReference>
<dbReference type="AlphaFoldDB" id="A0A5D3YPR8"/>
<evidence type="ECO:0000256" key="8">
    <source>
        <dbReference type="HAMAP-Rule" id="MF_00972"/>
    </source>
</evidence>
<dbReference type="GO" id="GO:0002100">
    <property type="term" value="P:tRNA wobble adenosine to inosine editing"/>
    <property type="evidence" value="ECO:0007669"/>
    <property type="project" value="UniProtKB-UniRule"/>
</dbReference>
<dbReference type="PANTHER" id="PTHR11079">
    <property type="entry name" value="CYTOSINE DEAMINASE FAMILY MEMBER"/>
    <property type="match status" value="1"/>
</dbReference>
<keyword evidence="3 8" id="KW-0819">tRNA processing</keyword>
<dbReference type="InterPro" id="IPR028883">
    <property type="entry name" value="tRNA_aden_deaminase"/>
</dbReference>
<dbReference type="InterPro" id="IPR016192">
    <property type="entry name" value="APOBEC/CMP_deaminase_Zn-bd"/>
</dbReference>
<evidence type="ECO:0000256" key="2">
    <source>
        <dbReference type="ARBA" id="ARBA00011738"/>
    </source>
</evidence>
<dbReference type="EC" id="3.5.4.33" evidence="8"/>
<evidence type="ECO:0000313" key="11">
    <source>
        <dbReference type="Proteomes" id="UP000324595"/>
    </source>
</evidence>
<comment type="subunit">
    <text evidence="2 8">Homodimer.</text>
</comment>
<evidence type="ECO:0000256" key="6">
    <source>
        <dbReference type="ARBA" id="ARBA00022833"/>
    </source>
</evidence>
<dbReference type="EMBL" id="VNHY01000001">
    <property type="protein sequence ID" value="TYP95238.1"/>
    <property type="molecule type" value="Genomic_DNA"/>
</dbReference>
<dbReference type="FunFam" id="3.40.140.10:FF:000005">
    <property type="entry name" value="tRNA-specific adenosine deaminase"/>
    <property type="match status" value="1"/>
</dbReference>
<comment type="cofactor">
    <cofactor evidence="8">
        <name>Zn(2+)</name>
        <dbReference type="ChEBI" id="CHEBI:29105"/>
    </cofactor>
    <text evidence="8">Binds 1 zinc ion per subunit.</text>
</comment>
<evidence type="ECO:0000313" key="10">
    <source>
        <dbReference type="EMBL" id="TYP95238.1"/>
    </source>
</evidence>
<dbReference type="OrthoDB" id="9802676at2"/>
<sequence length="156" mass="17163">MSSSITGTKKHLRFMQQAFLLAEQAYDEEEIPVGAVIVKDNHIIGKGYNQSERLADATAHAEMLAISAACSTLEEKYLQDCTLYVTLEPCPMCAGALVWSKIDTVVYGAQDANAGSCGSAFNLSTNDKLNHQINVIQGIMEDDCEHLLQSFFEVRR</sequence>
<comment type="caution">
    <text evidence="10">The sequence shown here is derived from an EMBL/GenBank/DDBJ whole genome shotgun (WGS) entry which is preliminary data.</text>
</comment>
<dbReference type="SUPFAM" id="SSF53927">
    <property type="entry name" value="Cytidine deaminase-like"/>
    <property type="match status" value="1"/>
</dbReference>
<comment type="catalytic activity">
    <reaction evidence="7 8">
        <text>adenosine(34) in tRNA + H2O + H(+) = inosine(34) in tRNA + NH4(+)</text>
        <dbReference type="Rhea" id="RHEA:43168"/>
        <dbReference type="Rhea" id="RHEA-COMP:10373"/>
        <dbReference type="Rhea" id="RHEA-COMP:10374"/>
        <dbReference type="ChEBI" id="CHEBI:15377"/>
        <dbReference type="ChEBI" id="CHEBI:15378"/>
        <dbReference type="ChEBI" id="CHEBI:28938"/>
        <dbReference type="ChEBI" id="CHEBI:74411"/>
        <dbReference type="ChEBI" id="CHEBI:82852"/>
        <dbReference type="EC" id="3.5.4.33"/>
    </reaction>
</comment>
<protein>
    <recommendedName>
        <fullName evidence="8">tRNA-specific adenosine deaminase</fullName>
        <ecNumber evidence="8">3.5.4.33</ecNumber>
    </recommendedName>
</protein>
<feature type="binding site" evidence="8">
    <location>
        <position position="90"/>
    </location>
    <ligand>
        <name>Zn(2+)</name>
        <dbReference type="ChEBI" id="CHEBI:29105"/>
        <note>catalytic</note>
    </ligand>
</feature>
<dbReference type="InterPro" id="IPR016193">
    <property type="entry name" value="Cytidine_deaminase-like"/>
</dbReference>
<organism evidence="10 11">
    <name type="scientific">Fodinibius salinus</name>
    <dbReference type="NCBI Taxonomy" id="860790"/>
    <lineage>
        <taxon>Bacteria</taxon>
        <taxon>Pseudomonadati</taxon>
        <taxon>Balneolota</taxon>
        <taxon>Balneolia</taxon>
        <taxon>Balneolales</taxon>
        <taxon>Balneolaceae</taxon>
        <taxon>Fodinibius</taxon>
    </lineage>
</organism>
<comment type="function">
    <text evidence="8">Catalyzes the deamination of adenosine to inosine at the wobble position 34 of tRNA(Arg2).</text>
</comment>
<feature type="active site" description="Proton donor" evidence="8">
    <location>
        <position position="62"/>
    </location>
</feature>
<evidence type="ECO:0000256" key="3">
    <source>
        <dbReference type="ARBA" id="ARBA00022694"/>
    </source>
</evidence>
<proteinExistence type="inferred from homology"/>
<dbReference type="GO" id="GO:0052717">
    <property type="term" value="F:tRNA-specific adenosine-34 deaminase activity"/>
    <property type="evidence" value="ECO:0007669"/>
    <property type="project" value="UniProtKB-UniRule"/>
</dbReference>
<dbReference type="PROSITE" id="PS00903">
    <property type="entry name" value="CYT_DCMP_DEAMINASES_1"/>
    <property type="match status" value="1"/>
</dbReference>
<feature type="binding site" evidence="8">
    <location>
        <position position="93"/>
    </location>
    <ligand>
        <name>Zn(2+)</name>
        <dbReference type="ChEBI" id="CHEBI:29105"/>
        <note>catalytic</note>
    </ligand>
</feature>
<dbReference type="PANTHER" id="PTHR11079:SF202">
    <property type="entry name" value="TRNA-SPECIFIC ADENOSINE DEAMINASE"/>
    <property type="match status" value="1"/>
</dbReference>
<accession>A0A5D3YPR8</accession>
<dbReference type="PROSITE" id="PS51747">
    <property type="entry name" value="CYT_DCMP_DEAMINASES_2"/>
    <property type="match status" value="1"/>
</dbReference>
<dbReference type="CDD" id="cd01285">
    <property type="entry name" value="nucleoside_deaminase"/>
    <property type="match status" value="1"/>
</dbReference>
<evidence type="ECO:0000256" key="4">
    <source>
        <dbReference type="ARBA" id="ARBA00022723"/>
    </source>
</evidence>
<evidence type="ECO:0000256" key="7">
    <source>
        <dbReference type="ARBA" id="ARBA00048045"/>
    </source>
</evidence>
<feature type="domain" description="CMP/dCMP-type deaminase" evidence="9">
    <location>
        <begin position="9"/>
        <end position="119"/>
    </location>
</feature>
<gene>
    <name evidence="8" type="primary">tadA</name>
    <name evidence="10" type="ORF">LX73_0535</name>
</gene>
<dbReference type="RefSeq" id="WP_148897916.1">
    <property type="nucleotide sequence ID" value="NZ_VNHY01000001.1"/>
</dbReference>
<feature type="binding site" evidence="8">
    <location>
        <position position="60"/>
    </location>
    <ligand>
        <name>Zn(2+)</name>
        <dbReference type="ChEBI" id="CHEBI:29105"/>
        <note>catalytic</note>
    </ligand>
</feature>